<dbReference type="STRING" id="644548.SCNU_12322"/>
<evidence type="ECO:0000313" key="3">
    <source>
        <dbReference type="Proteomes" id="UP000035065"/>
    </source>
</evidence>
<evidence type="ECO:0000313" key="2">
    <source>
        <dbReference type="EMBL" id="EGD54675.1"/>
    </source>
</evidence>
<keyword evidence="1" id="KW-0472">Membrane</keyword>
<keyword evidence="3" id="KW-1185">Reference proteome</keyword>
<organism evidence="2 3">
    <name type="scientific">Gordonia neofelifaecis NRRL B-59395</name>
    <dbReference type="NCBI Taxonomy" id="644548"/>
    <lineage>
        <taxon>Bacteria</taxon>
        <taxon>Bacillati</taxon>
        <taxon>Actinomycetota</taxon>
        <taxon>Actinomycetes</taxon>
        <taxon>Mycobacteriales</taxon>
        <taxon>Gordoniaceae</taxon>
        <taxon>Gordonia</taxon>
    </lineage>
</organism>
<dbReference type="EMBL" id="AEUD01000010">
    <property type="protein sequence ID" value="EGD54675.1"/>
    <property type="molecule type" value="Genomic_DNA"/>
</dbReference>
<reference evidence="2 3" key="1">
    <citation type="journal article" date="2011" name="J. Bacteriol.">
        <title>Draft Genome Sequence of Gordonia neofelifaecis NRRL B-59395, a Cholesterol-Degrading Actinomycete.</title>
        <authorList>
            <person name="Ge F."/>
            <person name="Li W."/>
            <person name="Chen G."/>
            <person name="Liu Y."/>
            <person name="Zhang G."/>
            <person name="Yong B."/>
            <person name="Wang Q."/>
            <person name="Wang N."/>
            <person name="Huang Z."/>
            <person name="Li W."/>
            <person name="Wang J."/>
            <person name="Wu C."/>
            <person name="Xie Q."/>
            <person name="Liu G."/>
        </authorList>
    </citation>
    <scope>NUCLEOTIDE SEQUENCE [LARGE SCALE GENOMIC DNA]</scope>
    <source>
        <strain evidence="2 3">NRRL B-59395</strain>
    </source>
</reference>
<protein>
    <submittedName>
        <fullName evidence="2">Uncharacterized protein</fullName>
    </submittedName>
</protein>
<dbReference type="AlphaFoldDB" id="F1YKN1"/>
<keyword evidence="1" id="KW-0812">Transmembrane</keyword>
<comment type="caution">
    <text evidence="2">The sequence shown here is derived from an EMBL/GenBank/DDBJ whole genome shotgun (WGS) entry which is preliminary data.</text>
</comment>
<dbReference type="Proteomes" id="UP000035065">
    <property type="component" value="Unassembled WGS sequence"/>
</dbReference>
<proteinExistence type="predicted"/>
<sequence length="67" mass="7472">MCSYDRCMSNGAPMTRDQRRKIAVIGYLVAMCGLCVLLGVTVGWLFGVFVTLFGMGFAVLKFGAWWR</sequence>
<feature type="transmembrane region" description="Helical" evidence="1">
    <location>
        <begin position="46"/>
        <end position="66"/>
    </location>
</feature>
<evidence type="ECO:0000256" key="1">
    <source>
        <dbReference type="SAM" id="Phobius"/>
    </source>
</evidence>
<keyword evidence="1" id="KW-1133">Transmembrane helix</keyword>
<feature type="transmembrane region" description="Helical" evidence="1">
    <location>
        <begin position="21"/>
        <end position="40"/>
    </location>
</feature>
<accession>F1YKN1</accession>
<gene>
    <name evidence="2" type="ORF">SCNU_12322</name>
</gene>
<name>F1YKN1_9ACTN</name>